<evidence type="ECO:0000259" key="2">
    <source>
        <dbReference type="Pfam" id="PF00582"/>
    </source>
</evidence>
<dbReference type="InterPro" id="IPR006015">
    <property type="entry name" value="Universal_stress_UspA"/>
</dbReference>
<dbReference type="KEGG" id="gbn:GEOBRER4_19410"/>
<accession>A0A6S6M6D2</accession>
<comment type="similarity">
    <text evidence="1">Belongs to the universal stress protein A family.</text>
</comment>
<dbReference type="Proteomes" id="UP000515472">
    <property type="component" value="Chromosome"/>
</dbReference>
<organism evidence="3 4">
    <name type="scientific">Citrifermentans bremense</name>
    <dbReference type="NCBI Taxonomy" id="60035"/>
    <lineage>
        <taxon>Bacteria</taxon>
        <taxon>Pseudomonadati</taxon>
        <taxon>Thermodesulfobacteriota</taxon>
        <taxon>Desulfuromonadia</taxon>
        <taxon>Geobacterales</taxon>
        <taxon>Geobacteraceae</taxon>
        <taxon>Citrifermentans</taxon>
    </lineage>
</organism>
<feature type="domain" description="UspA" evidence="2">
    <location>
        <begin position="4"/>
        <end position="152"/>
    </location>
</feature>
<dbReference type="CDD" id="cd00293">
    <property type="entry name" value="USP-like"/>
    <property type="match status" value="1"/>
</dbReference>
<keyword evidence="4" id="KW-1185">Reference proteome</keyword>
<dbReference type="RefSeq" id="WP_185245247.1">
    <property type="nucleotide sequence ID" value="NZ_AP023213.1"/>
</dbReference>
<dbReference type="InterPro" id="IPR014729">
    <property type="entry name" value="Rossmann-like_a/b/a_fold"/>
</dbReference>
<dbReference type="SUPFAM" id="SSF52402">
    <property type="entry name" value="Adenine nucleotide alpha hydrolases-like"/>
    <property type="match status" value="1"/>
</dbReference>
<proteinExistence type="inferred from homology"/>
<dbReference type="EMBL" id="AP023213">
    <property type="protein sequence ID" value="BCG47191.1"/>
    <property type="molecule type" value="Genomic_DNA"/>
</dbReference>
<evidence type="ECO:0000313" key="4">
    <source>
        <dbReference type="Proteomes" id="UP000515472"/>
    </source>
</evidence>
<dbReference type="Gene3D" id="3.40.50.620">
    <property type="entry name" value="HUPs"/>
    <property type="match status" value="1"/>
</dbReference>
<dbReference type="PRINTS" id="PR01438">
    <property type="entry name" value="UNVRSLSTRESS"/>
</dbReference>
<gene>
    <name evidence="3" type="ORF">GEOBRER4_n2018</name>
</gene>
<evidence type="ECO:0000313" key="3">
    <source>
        <dbReference type="EMBL" id="BCG47191.1"/>
    </source>
</evidence>
<dbReference type="PANTHER" id="PTHR46268:SF6">
    <property type="entry name" value="UNIVERSAL STRESS PROTEIN UP12"/>
    <property type="match status" value="1"/>
</dbReference>
<name>A0A6S6M6D2_9BACT</name>
<protein>
    <submittedName>
        <fullName evidence="3">UspA protein</fullName>
    </submittedName>
</protein>
<dbReference type="AlphaFoldDB" id="A0A6S6M6D2"/>
<dbReference type="PANTHER" id="PTHR46268">
    <property type="entry name" value="STRESS RESPONSE PROTEIN NHAX"/>
    <property type="match status" value="1"/>
</dbReference>
<evidence type="ECO:0000256" key="1">
    <source>
        <dbReference type="ARBA" id="ARBA00008791"/>
    </source>
</evidence>
<dbReference type="Pfam" id="PF00582">
    <property type="entry name" value="Usp"/>
    <property type="match status" value="1"/>
</dbReference>
<sequence>MENFKRVLVVNRMSEYSRDAIEAGVSIARKYGAELSVLHILSGVAGTVSMGGASINAPSPYPEGSKSYASQQDQAREELEQIIRREITAGLPIKLIIKEGKPLDEVMQVVKEERIDLMVLLSHEEGRLEHMVFGRDNDAIVRHMPCSILLIKREPEAVNW</sequence>
<reference evidence="3 4" key="1">
    <citation type="submission" date="2020-06" db="EMBL/GenBank/DDBJ databases">
        <title>Interaction of electrochemicaly active bacteria, Geobacter bremensis R4 on different carbon anode.</title>
        <authorList>
            <person name="Meng L."/>
            <person name="Yoshida N."/>
        </authorList>
    </citation>
    <scope>NUCLEOTIDE SEQUENCE [LARGE SCALE GENOMIC DNA]</scope>
    <source>
        <strain evidence="3 4">R4</strain>
    </source>
</reference>
<dbReference type="InterPro" id="IPR006016">
    <property type="entry name" value="UspA"/>
</dbReference>